<dbReference type="Proteomes" id="UP000325440">
    <property type="component" value="Unassembled WGS sequence"/>
</dbReference>
<evidence type="ECO:0000313" key="3">
    <source>
        <dbReference type="Proteomes" id="UP000325440"/>
    </source>
</evidence>
<accession>A0A5E4MZZ6</accession>
<dbReference type="Gene3D" id="3.30.420.10">
    <property type="entry name" value="Ribonuclease H-like superfamily/Ribonuclease H"/>
    <property type="match status" value="1"/>
</dbReference>
<feature type="domain" description="Integrase catalytic" evidence="1">
    <location>
        <begin position="1"/>
        <end position="142"/>
    </location>
</feature>
<dbReference type="EMBL" id="CABPRJ010001459">
    <property type="protein sequence ID" value="VVC37968.1"/>
    <property type="molecule type" value="Genomic_DNA"/>
</dbReference>
<dbReference type="InterPro" id="IPR050951">
    <property type="entry name" value="Retrovirus_Pol_polyprotein"/>
</dbReference>
<dbReference type="InterPro" id="IPR012337">
    <property type="entry name" value="RNaseH-like_sf"/>
</dbReference>
<dbReference type="GO" id="GO:0003676">
    <property type="term" value="F:nucleic acid binding"/>
    <property type="evidence" value="ECO:0007669"/>
    <property type="project" value="InterPro"/>
</dbReference>
<evidence type="ECO:0000259" key="1">
    <source>
        <dbReference type="PROSITE" id="PS50994"/>
    </source>
</evidence>
<reference evidence="2 3" key="1">
    <citation type="submission" date="2019-08" db="EMBL/GenBank/DDBJ databases">
        <authorList>
            <person name="Alioto T."/>
            <person name="Alioto T."/>
            <person name="Gomez Garrido J."/>
        </authorList>
    </citation>
    <scope>NUCLEOTIDE SEQUENCE [LARGE SCALE GENOMIC DNA]</scope>
</reference>
<evidence type="ECO:0000313" key="2">
    <source>
        <dbReference type="EMBL" id="VVC37968.1"/>
    </source>
</evidence>
<dbReference type="Pfam" id="PF00665">
    <property type="entry name" value="rve"/>
    <property type="match status" value="1"/>
</dbReference>
<dbReference type="GO" id="GO:0015074">
    <property type="term" value="P:DNA integration"/>
    <property type="evidence" value="ECO:0007669"/>
    <property type="project" value="InterPro"/>
</dbReference>
<dbReference type="PANTHER" id="PTHR37984">
    <property type="entry name" value="PROTEIN CBG26694"/>
    <property type="match status" value="1"/>
</dbReference>
<proteinExistence type="predicted"/>
<dbReference type="PROSITE" id="PS50994">
    <property type="entry name" value="INTEGRASE"/>
    <property type="match status" value="1"/>
</dbReference>
<dbReference type="InterPro" id="IPR036397">
    <property type="entry name" value="RNaseH_sf"/>
</dbReference>
<protein>
    <submittedName>
        <fullName evidence="2">Ribonuclease H-like domain,Integrase, catalytic core</fullName>
    </submittedName>
</protein>
<organism evidence="2 3">
    <name type="scientific">Cinara cedri</name>
    <dbReference type="NCBI Taxonomy" id="506608"/>
    <lineage>
        <taxon>Eukaryota</taxon>
        <taxon>Metazoa</taxon>
        <taxon>Ecdysozoa</taxon>
        <taxon>Arthropoda</taxon>
        <taxon>Hexapoda</taxon>
        <taxon>Insecta</taxon>
        <taxon>Pterygota</taxon>
        <taxon>Neoptera</taxon>
        <taxon>Paraneoptera</taxon>
        <taxon>Hemiptera</taxon>
        <taxon>Sternorrhyncha</taxon>
        <taxon>Aphidomorpha</taxon>
        <taxon>Aphidoidea</taxon>
        <taxon>Aphididae</taxon>
        <taxon>Lachninae</taxon>
        <taxon>Cinara</taxon>
    </lineage>
</organism>
<dbReference type="OrthoDB" id="6618553at2759"/>
<dbReference type="SUPFAM" id="SSF53098">
    <property type="entry name" value="Ribonuclease H-like"/>
    <property type="match status" value="1"/>
</dbReference>
<name>A0A5E4MZZ6_9HEMI</name>
<sequence>MKDFPFSFQKVGLDIAKIFGNNYLIIIHYYSKWLEVLKLKDKSSQSVIELLKVVFSRFGIPKQVVADNNPCGSQDLITFATQWQFEVILSSPYYAKSNGLARKAVGIAKGMITKARYEKKDFNLFLLNYRNTPVAGLEYSSA</sequence>
<dbReference type="PANTHER" id="PTHR37984:SF7">
    <property type="entry name" value="INTEGRASE CATALYTIC DOMAIN-CONTAINING PROTEIN"/>
    <property type="match status" value="1"/>
</dbReference>
<keyword evidence="3" id="KW-1185">Reference proteome</keyword>
<dbReference type="AlphaFoldDB" id="A0A5E4MZZ6"/>
<gene>
    <name evidence="2" type="ORF">CINCED_3A024137</name>
</gene>
<dbReference type="InterPro" id="IPR001584">
    <property type="entry name" value="Integrase_cat-core"/>
</dbReference>